<comment type="similarity">
    <text evidence="2">Belongs to the FliK family.</text>
</comment>
<dbReference type="CDD" id="cd17470">
    <property type="entry name" value="T3SS_Flik_C"/>
    <property type="match status" value="1"/>
</dbReference>
<protein>
    <recommendedName>
        <fullName evidence="5">Flagellar hook-length control protein-like C-terminal domain-containing protein</fullName>
    </recommendedName>
</protein>
<dbReference type="Pfam" id="PF02120">
    <property type="entry name" value="Flg_hook"/>
    <property type="match status" value="1"/>
</dbReference>
<dbReference type="InterPro" id="IPR021136">
    <property type="entry name" value="Flagellar_hook_control-like_C"/>
</dbReference>
<organism evidence="6 7">
    <name type="scientific">Vreelandella populi</name>
    <dbReference type="NCBI Taxonomy" id="2498858"/>
    <lineage>
        <taxon>Bacteria</taxon>
        <taxon>Pseudomonadati</taxon>
        <taxon>Pseudomonadota</taxon>
        <taxon>Gammaproteobacteria</taxon>
        <taxon>Oceanospirillales</taxon>
        <taxon>Halomonadaceae</taxon>
        <taxon>Vreelandella</taxon>
    </lineage>
</organism>
<evidence type="ECO:0000256" key="4">
    <source>
        <dbReference type="SAM" id="MobiDB-lite"/>
    </source>
</evidence>
<dbReference type="OrthoDB" id="1792985at2"/>
<dbReference type="GO" id="GO:0009424">
    <property type="term" value="C:bacterial-type flagellum hook"/>
    <property type="evidence" value="ECO:0007669"/>
    <property type="project" value="InterPro"/>
</dbReference>
<dbReference type="Gene3D" id="3.30.750.140">
    <property type="match status" value="1"/>
</dbReference>
<gene>
    <name evidence="6" type="ORF">ELY37_13945</name>
</gene>
<feature type="domain" description="Flagellar hook-length control protein-like C-terminal" evidence="5">
    <location>
        <begin position="331"/>
        <end position="410"/>
    </location>
</feature>
<accession>A0A433L905</accession>
<evidence type="ECO:0000313" key="6">
    <source>
        <dbReference type="EMBL" id="RUR44203.1"/>
    </source>
</evidence>
<keyword evidence="7" id="KW-1185">Reference proteome</keyword>
<dbReference type="PANTHER" id="PTHR37533">
    <property type="entry name" value="FLAGELLAR HOOK-LENGTH CONTROL PROTEIN"/>
    <property type="match status" value="1"/>
</dbReference>
<name>A0A433L905_9GAMM</name>
<dbReference type="InterPro" id="IPR001635">
    <property type="entry name" value="Flag_hook_Flik"/>
</dbReference>
<dbReference type="InterPro" id="IPR038610">
    <property type="entry name" value="FliK-like_C_sf"/>
</dbReference>
<evidence type="ECO:0000256" key="1">
    <source>
        <dbReference type="ARBA" id="ARBA00003944"/>
    </source>
</evidence>
<feature type="region of interest" description="Disordered" evidence="4">
    <location>
        <begin position="401"/>
        <end position="431"/>
    </location>
</feature>
<dbReference type="AlphaFoldDB" id="A0A433L905"/>
<dbReference type="GO" id="GO:0044780">
    <property type="term" value="P:bacterial-type flagellum assembly"/>
    <property type="evidence" value="ECO:0007669"/>
    <property type="project" value="InterPro"/>
</dbReference>
<comment type="function">
    <text evidence="1">Controls the length of the flagellar hook.</text>
</comment>
<sequence>MRHRTSGPGEHDMNIQLLLSGAQNQGSSSTAKQPLSNTLDSSQGIFRQALSQAANAPLRSTDVHTSNAEPATALAQQLQDLGVEIGEDDLASLLGQLSLAGDEAMDSQLALDTPTNEALTPLEEIAERLKLVAVFSEMPAAQDSLVAVPTLESIAQQLAISEEKAADLISALDQLIDPTESEFASVSSALSTLLAPLQGDNKQVANAPAESFRYASSSLASTAQSVLGRVSDWDTTLSKPLNTSAPVSGHQPAPLSNAQEALATQAFLAPLGNREIAPAFEDLAPLRPNQLAASFQPSAPASQASTMLSPFISTSVTSPAWPSQLGQQLVQFTQRGGEQQVQMQLHPAELGPLAITLKVTEQGTQAHFLSAHAQVRQIVEQAIPQLRETLAEQGISLGETSVGEQQNPQEQAFAQQGKGSGSAGKGSVTGSDSAVVLPVSENTALMADGRVDLYA</sequence>
<evidence type="ECO:0000256" key="3">
    <source>
        <dbReference type="ARBA" id="ARBA00022795"/>
    </source>
</evidence>
<comment type="caution">
    <text evidence="6">The sequence shown here is derived from an EMBL/GenBank/DDBJ whole genome shotgun (WGS) entry which is preliminary data.</text>
</comment>
<dbReference type="EMBL" id="RZHD01000007">
    <property type="protein sequence ID" value="RUR44203.1"/>
    <property type="molecule type" value="Genomic_DNA"/>
</dbReference>
<evidence type="ECO:0000256" key="2">
    <source>
        <dbReference type="ARBA" id="ARBA00009149"/>
    </source>
</evidence>
<dbReference type="Proteomes" id="UP000286912">
    <property type="component" value="Unassembled WGS sequence"/>
</dbReference>
<reference evidence="6 7" key="1">
    <citation type="submission" date="2018-12" db="EMBL/GenBank/DDBJ databases">
        <title>three novel Halomonas strain isolated from plants.</title>
        <authorList>
            <person name="Sun C."/>
        </authorList>
    </citation>
    <scope>NUCLEOTIDE SEQUENCE [LARGE SCALE GENOMIC DNA]</scope>
    <source>
        <strain evidence="6 7">RC</strain>
    </source>
</reference>
<dbReference type="PANTHER" id="PTHR37533:SF2">
    <property type="entry name" value="FLAGELLAR HOOK-LENGTH CONTROL PROTEIN"/>
    <property type="match status" value="1"/>
</dbReference>
<proteinExistence type="inferred from homology"/>
<evidence type="ECO:0000313" key="7">
    <source>
        <dbReference type="Proteomes" id="UP000286912"/>
    </source>
</evidence>
<evidence type="ECO:0000259" key="5">
    <source>
        <dbReference type="Pfam" id="PF02120"/>
    </source>
</evidence>
<dbReference type="PRINTS" id="PR01007">
    <property type="entry name" value="FLGHOOKFLIK"/>
</dbReference>
<feature type="compositionally biased region" description="Low complexity" evidence="4">
    <location>
        <begin position="404"/>
        <end position="417"/>
    </location>
</feature>
<keyword evidence="3" id="KW-1005">Bacterial flagellum biogenesis</keyword>
<dbReference type="InterPro" id="IPR052563">
    <property type="entry name" value="FliK"/>
</dbReference>